<comment type="function">
    <text evidence="1">The aspartyl protease (PR) mediates the proteolytic cleavages of the Gag and Gag-Pol polyproteins after assembly of the VLP.</text>
</comment>
<dbReference type="GO" id="GO:0005524">
    <property type="term" value="F:ATP binding"/>
    <property type="evidence" value="ECO:0007669"/>
    <property type="project" value="UniProtKB-KW"/>
</dbReference>
<keyword evidence="8" id="KW-0378">Hydrolase</keyword>
<dbReference type="InterPro" id="IPR057670">
    <property type="entry name" value="SH3_retrovirus"/>
</dbReference>
<evidence type="ECO:0000313" key="19">
    <source>
        <dbReference type="EMBL" id="GFX86058.1"/>
    </source>
</evidence>
<dbReference type="InterPro" id="IPR001584">
    <property type="entry name" value="Integrase_cat-core"/>
</dbReference>
<keyword evidence="9" id="KW-0067">ATP-binding</keyword>
<keyword evidence="12" id="KW-0695">RNA-directed DNA polymerase</keyword>
<keyword evidence="15" id="KW-0233">DNA recombination</keyword>
<evidence type="ECO:0000256" key="2">
    <source>
        <dbReference type="ARBA" id="ARBA00022612"/>
    </source>
</evidence>
<dbReference type="PANTHER" id="PTHR42648:SF11">
    <property type="entry name" value="TRANSPOSON TY4-P GAG-POL POLYPROTEIN"/>
    <property type="match status" value="1"/>
</dbReference>
<gene>
    <name evidence="19" type="ORF">TNCV_2403541</name>
</gene>
<evidence type="ECO:0000256" key="5">
    <source>
        <dbReference type="ARBA" id="ARBA00022723"/>
    </source>
</evidence>
<dbReference type="Pfam" id="PF00665">
    <property type="entry name" value="rve"/>
    <property type="match status" value="1"/>
</dbReference>
<protein>
    <submittedName>
        <fullName evidence="19">Retrovirus-related Pol polyprotein from transposon TNT 1-94</fullName>
    </submittedName>
</protein>
<keyword evidence="13" id="KW-0808">Transferase</keyword>
<sequence>MEFNNQISVLTPNNWNTWKHDMQVLLMHYGCWQFIIQTKPEQPDEEATDKEKLDLQLHQFFGTKYQPGEDVGIFISRVKTAATRLQEVGHKLDDLYIGFQLIRWLPQEFQSIVQQIYRWKEEDFRVVKIEAELILEANRLQLMKQDLEKAENAYLSSFTSKKSKTLPGATAAAHGDPNGKNDYQKKGGKVFNCKTIKNVKQSIKTIGPCYVCNKYGHLKVNCKEKKSLQKSPSTVNETFNTEFNINLRFCEAECSLLELDKQLVTSCILFEENSDKGVWVIDTAATSHFCNDKSLFLDLKPIANMKMSLATEDKSCPVEGIGTLRFWVKYKGSFHEITLTDVLFNPKLRRNLLSGSRLESKGAHFVGTKEIWHQRFCHVNNDYLVKTSKNDSVKGLPRLTNNSKTHCIPCKLAKSKRVSFKRTGAVRSKRPLELLHMDLCGPMPTESQGGNKYFLSIIDDYSRKVTVFPIRNKSDVFHTFIRFQKRAERFLSKKVIAVRTDGGLEFCKKDMDKFLTELGIKHEVTNSHTPEMNGVAERFNLTALDGIKTLLKSSEVPHKFWGEALLCFTYAWNRICHKDSNKTPFEKYSGRKPSVLHLKPFGCLAYAGVPKQIRKKFDMRAKMGIMMGYAQRTKGYRIWLIDENKLVETINVRFDENKGN</sequence>
<keyword evidence="3" id="KW-0645">Protease</keyword>
<keyword evidence="7" id="KW-0255">Endonuclease</keyword>
<comment type="caution">
    <text evidence="19">The sequence shown here is derived from an EMBL/GenBank/DDBJ whole genome shotgun (WGS) entry which is preliminary data.</text>
</comment>
<dbReference type="GO" id="GO:0008270">
    <property type="term" value="F:zinc ion binding"/>
    <property type="evidence" value="ECO:0007669"/>
    <property type="project" value="UniProtKB-KW"/>
</dbReference>
<evidence type="ECO:0000256" key="12">
    <source>
        <dbReference type="ARBA" id="ARBA00022918"/>
    </source>
</evidence>
<dbReference type="EMBL" id="BMAU01021002">
    <property type="protein sequence ID" value="GFX86058.1"/>
    <property type="molecule type" value="Genomic_DNA"/>
</dbReference>
<keyword evidence="16" id="KW-0863">Zinc-finger</keyword>
<evidence type="ECO:0000256" key="10">
    <source>
        <dbReference type="ARBA" id="ARBA00022842"/>
    </source>
</evidence>
<keyword evidence="5" id="KW-0479">Metal-binding</keyword>
<dbReference type="InterPro" id="IPR001878">
    <property type="entry name" value="Znf_CCHC"/>
</dbReference>
<evidence type="ECO:0000259" key="17">
    <source>
        <dbReference type="PROSITE" id="PS50158"/>
    </source>
</evidence>
<dbReference type="Pfam" id="PF22936">
    <property type="entry name" value="Pol_BBD"/>
    <property type="match status" value="1"/>
</dbReference>
<evidence type="ECO:0000256" key="13">
    <source>
        <dbReference type="ARBA" id="ARBA00022932"/>
    </source>
</evidence>
<evidence type="ECO:0000256" key="1">
    <source>
        <dbReference type="ARBA" id="ARBA00002180"/>
    </source>
</evidence>
<proteinExistence type="predicted"/>
<dbReference type="GO" id="GO:0015074">
    <property type="term" value="P:DNA integration"/>
    <property type="evidence" value="ECO:0007669"/>
    <property type="project" value="UniProtKB-KW"/>
</dbReference>
<evidence type="ECO:0000256" key="11">
    <source>
        <dbReference type="ARBA" id="ARBA00022908"/>
    </source>
</evidence>
<dbReference type="InterPro" id="IPR036397">
    <property type="entry name" value="RNaseH_sf"/>
</dbReference>
<evidence type="ECO:0000259" key="18">
    <source>
        <dbReference type="PROSITE" id="PS50994"/>
    </source>
</evidence>
<dbReference type="GO" id="GO:0003676">
    <property type="term" value="F:nucleic acid binding"/>
    <property type="evidence" value="ECO:0007669"/>
    <property type="project" value="InterPro"/>
</dbReference>
<dbReference type="GO" id="GO:0003887">
    <property type="term" value="F:DNA-directed DNA polymerase activity"/>
    <property type="evidence" value="ECO:0007669"/>
    <property type="project" value="UniProtKB-KW"/>
</dbReference>
<dbReference type="GO" id="GO:0006508">
    <property type="term" value="P:proteolysis"/>
    <property type="evidence" value="ECO:0007669"/>
    <property type="project" value="UniProtKB-KW"/>
</dbReference>
<evidence type="ECO:0000256" key="4">
    <source>
        <dbReference type="ARBA" id="ARBA00022722"/>
    </source>
</evidence>
<dbReference type="Pfam" id="PF13976">
    <property type="entry name" value="gag_pre-integrs"/>
    <property type="match status" value="1"/>
</dbReference>
<dbReference type="InterPro" id="IPR054722">
    <property type="entry name" value="PolX-like_BBD"/>
</dbReference>
<feature type="domain" description="Integrase catalytic" evidence="18">
    <location>
        <begin position="427"/>
        <end position="592"/>
    </location>
</feature>
<dbReference type="InterPro" id="IPR012337">
    <property type="entry name" value="RNaseH-like_sf"/>
</dbReference>
<evidence type="ECO:0000256" key="7">
    <source>
        <dbReference type="ARBA" id="ARBA00022759"/>
    </source>
</evidence>
<dbReference type="AlphaFoldDB" id="A0A8X6UWD0"/>
<organism evidence="19">
    <name type="scientific">Trichonephila clavipes</name>
    <name type="common">Golden silk orbweaver</name>
    <name type="synonym">Nephila clavipes</name>
    <dbReference type="NCBI Taxonomy" id="2585209"/>
    <lineage>
        <taxon>Eukaryota</taxon>
        <taxon>Metazoa</taxon>
        <taxon>Ecdysozoa</taxon>
        <taxon>Arthropoda</taxon>
        <taxon>Chelicerata</taxon>
        <taxon>Arachnida</taxon>
        <taxon>Araneae</taxon>
        <taxon>Araneomorphae</taxon>
        <taxon>Entelegynae</taxon>
        <taxon>Araneoidea</taxon>
        <taxon>Nephilidae</taxon>
        <taxon>Trichonephila</taxon>
    </lineage>
</organism>
<dbReference type="GO" id="GO:0004519">
    <property type="term" value="F:endonuclease activity"/>
    <property type="evidence" value="ECO:0007669"/>
    <property type="project" value="UniProtKB-KW"/>
</dbReference>
<evidence type="ECO:0000256" key="6">
    <source>
        <dbReference type="ARBA" id="ARBA00022741"/>
    </source>
</evidence>
<keyword evidence="13" id="KW-0548">Nucleotidyltransferase</keyword>
<evidence type="ECO:0000256" key="14">
    <source>
        <dbReference type="ARBA" id="ARBA00023113"/>
    </source>
</evidence>
<accession>A0A8X6UWD0</accession>
<keyword evidence="13" id="KW-0239">DNA-directed DNA polymerase</keyword>
<keyword evidence="2" id="KW-1188">Viral release from host cell</keyword>
<keyword evidence="16" id="KW-0862">Zinc</keyword>
<evidence type="ECO:0000256" key="9">
    <source>
        <dbReference type="ARBA" id="ARBA00022840"/>
    </source>
</evidence>
<dbReference type="InterPro" id="IPR025724">
    <property type="entry name" value="GAG-pre-integrase_dom"/>
</dbReference>
<dbReference type="GO" id="GO:0006310">
    <property type="term" value="P:DNA recombination"/>
    <property type="evidence" value="ECO:0007669"/>
    <property type="project" value="UniProtKB-KW"/>
</dbReference>
<name>A0A8X6UWD0_TRICX</name>
<dbReference type="GO" id="GO:0008233">
    <property type="term" value="F:peptidase activity"/>
    <property type="evidence" value="ECO:0007669"/>
    <property type="project" value="UniProtKB-KW"/>
</dbReference>
<dbReference type="PROSITE" id="PS50994">
    <property type="entry name" value="INTEGRASE"/>
    <property type="match status" value="1"/>
</dbReference>
<keyword evidence="14" id="KW-0917">Virion maturation</keyword>
<dbReference type="Gene3D" id="3.30.420.10">
    <property type="entry name" value="Ribonuclease H-like superfamily/Ribonuclease H"/>
    <property type="match status" value="1"/>
</dbReference>
<dbReference type="PROSITE" id="PS50158">
    <property type="entry name" value="ZF_CCHC"/>
    <property type="match status" value="1"/>
</dbReference>
<evidence type="ECO:0000256" key="16">
    <source>
        <dbReference type="PROSITE-ProRule" id="PRU00047"/>
    </source>
</evidence>
<dbReference type="Pfam" id="PF25597">
    <property type="entry name" value="SH3_retrovirus"/>
    <property type="match status" value="1"/>
</dbReference>
<dbReference type="GO" id="GO:0003964">
    <property type="term" value="F:RNA-directed DNA polymerase activity"/>
    <property type="evidence" value="ECO:0007669"/>
    <property type="project" value="UniProtKB-KW"/>
</dbReference>
<keyword evidence="10" id="KW-0460">Magnesium</keyword>
<keyword evidence="6" id="KW-0547">Nucleotide-binding</keyword>
<reference evidence="19" key="1">
    <citation type="submission" date="2020-08" db="EMBL/GenBank/DDBJ databases">
        <title>Multicomponent nature underlies the extraordinary mechanical properties of spider dragline silk.</title>
        <authorList>
            <person name="Kono N."/>
            <person name="Nakamura H."/>
            <person name="Mori M."/>
            <person name="Yoshida Y."/>
            <person name="Ohtoshi R."/>
            <person name="Malay A.D."/>
            <person name="Moran D.A.P."/>
            <person name="Tomita M."/>
            <person name="Numata K."/>
            <person name="Arakawa K."/>
        </authorList>
    </citation>
    <scope>NUCLEOTIDE SEQUENCE</scope>
</reference>
<dbReference type="InterPro" id="IPR039537">
    <property type="entry name" value="Retrotran_Ty1/copia-like"/>
</dbReference>
<feature type="domain" description="CCHC-type" evidence="17">
    <location>
        <begin position="209"/>
        <end position="224"/>
    </location>
</feature>
<evidence type="ECO:0000256" key="15">
    <source>
        <dbReference type="ARBA" id="ARBA00023172"/>
    </source>
</evidence>
<evidence type="ECO:0000256" key="3">
    <source>
        <dbReference type="ARBA" id="ARBA00022670"/>
    </source>
</evidence>
<dbReference type="PANTHER" id="PTHR42648">
    <property type="entry name" value="TRANSPOSASE, PUTATIVE-RELATED"/>
    <property type="match status" value="1"/>
</dbReference>
<keyword evidence="4" id="KW-0540">Nuclease</keyword>
<evidence type="ECO:0000256" key="8">
    <source>
        <dbReference type="ARBA" id="ARBA00022801"/>
    </source>
</evidence>
<dbReference type="SUPFAM" id="SSF53098">
    <property type="entry name" value="Ribonuclease H-like"/>
    <property type="match status" value="1"/>
</dbReference>
<dbReference type="Pfam" id="PF14223">
    <property type="entry name" value="Retrotran_gag_2"/>
    <property type="match status" value="1"/>
</dbReference>
<keyword evidence="11" id="KW-0229">DNA integration</keyword>